<reference evidence="2 3" key="1">
    <citation type="submission" date="2020-01" db="EMBL/GenBank/DDBJ databases">
        <authorList>
            <person name="Kim M."/>
        </authorList>
    </citation>
    <scope>NUCLEOTIDE SEQUENCE [LARGE SCALE GENOMIC DNA]</scope>
    <source>
        <strain evidence="2 3">BT10</strain>
    </source>
</reference>
<evidence type="ECO:0000313" key="3">
    <source>
        <dbReference type="Proteomes" id="UP000464214"/>
    </source>
</evidence>
<gene>
    <name evidence="2" type="ORF">GU926_16170</name>
</gene>
<name>A0A6P1P3A9_9BACT</name>
<accession>A0A6P1P3A9</accession>
<keyword evidence="3" id="KW-1185">Reference proteome</keyword>
<evidence type="ECO:0000256" key="1">
    <source>
        <dbReference type="SAM" id="MobiDB-lite"/>
    </source>
</evidence>
<dbReference type="Proteomes" id="UP000464214">
    <property type="component" value="Chromosome"/>
</dbReference>
<feature type="compositionally biased region" description="Polar residues" evidence="1">
    <location>
        <begin position="62"/>
        <end position="71"/>
    </location>
</feature>
<organism evidence="2 3">
    <name type="scientific">Nibribacter ruber</name>
    <dbReference type="NCBI Taxonomy" id="2698458"/>
    <lineage>
        <taxon>Bacteria</taxon>
        <taxon>Pseudomonadati</taxon>
        <taxon>Bacteroidota</taxon>
        <taxon>Cytophagia</taxon>
        <taxon>Cytophagales</taxon>
        <taxon>Hymenobacteraceae</taxon>
        <taxon>Nibribacter</taxon>
    </lineage>
</organism>
<evidence type="ECO:0000313" key="2">
    <source>
        <dbReference type="EMBL" id="QHL88880.1"/>
    </source>
</evidence>
<feature type="region of interest" description="Disordered" evidence="1">
    <location>
        <begin position="46"/>
        <end position="85"/>
    </location>
</feature>
<dbReference type="KEGG" id="nib:GU926_16170"/>
<dbReference type="AlphaFoldDB" id="A0A6P1P3A9"/>
<sequence>MKNTLFLIFLAFVLFLAIYFYWGQSQAESQLASANNKITSLEQQLQRYTRSSPPVQNPAPKDTSTAINPSTQEEDIVTPPPSTSFEDELGTLSAGDIQRLQRKGLKNPEADLMNDLMRRQKTILNATGSMGGTMAIRDIRILNDRYAMAYFEDGHNGGHMLLKYAVADDTITWTRLDSYKL</sequence>
<protein>
    <submittedName>
        <fullName evidence="2">Uncharacterized protein</fullName>
    </submittedName>
</protein>
<dbReference type="EMBL" id="CP047897">
    <property type="protein sequence ID" value="QHL88880.1"/>
    <property type="molecule type" value="Genomic_DNA"/>
</dbReference>
<proteinExistence type="predicted"/>
<dbReference type="RefSeq" id="WP_160693691.1">
    <property type="nucleotide sequence ID" value="NZ_CP047897.1"/>
</dbReference>